<dbReference type="AlphaFoldDB" id="A0A6J4UGD2"/>
<feature type="non-terminal residue" evidence="2">
    <location>
        <position position="28"/>
    </location>
</feature>
<evidence type="ECO:0000256" key="1">
    <source>
        <dbReference type="SAM" id="MobiDB-lite"/>
    </source>
</evidence>
<reference evidence="2" key="1">
    <citation type="submission" date="2020-02" db="EMBL/GenBank/DDBJ databases">
        <authorList>
            <person name="Meier V. D."/>
        </authorList>
    </citation>
    <scope>NUCLEOTIDE SEQUENCE</scope>
    <source>
        <strain evidence="2">AVDCRST_MAG59</strain>
    </source>
</reference>
<feature type="compositionally biased region" description="Low complexity" evidence="1">
    <location>
        <begin position="1"/>
        <end position="12"/>
    </location>
</feature>
<gene>
    <name evidence="2" type="ORF">AVDCRST_MAG59-1351</name>
</gene>
<accession>A0A6J4UGD2</accession>
<name>A0A6J4UGD2_9BACT</name>
<organism evidence="2">
    <name type="scientific">uncultured Thermomicrobiales bacterium</name>
    <dbReference type="NCBI Taxonomy" id="1645740"/>
    <lineage>
        <taxon>Bacteria</taxon>
        <taxon>Pseudomonadati</taxon>
        <taxon>Thermomicrobiota</taxon>
        <taxon>Thermomicrobia</taxon>
        <taxon>Thermomicrobiales</taxon>
        <taxon>environmental samples</taxon>
    </lineage>
</organism>
<proteinExistence type="predicted"/>
<protein>
    <submittedName>
        <fullName evidence="2">Uncharacterized protein</fullName>
    </submittedName>
</protein>
<sequence>CRRPRATASPTRRGPRAPGRREPRRPRG</sequence>
<dbReference type="EMBL" id="CADCWF010000084">
    <property type="protein sequence ID" value="CAA9546569.1"/>
    <property type="molecule type" value="Genomic_DNA"/>
</dbReference>
<evidence type="ECO:0000313" key="2">
    <source>
        <dbReference type="EMBL" id="CAA9546569.1"/>
    </source>
</evidence>
<feature type="region of interest" description="Disordered" evidence="1">
    <location>
        <begin position="1"/>
        <end position="28"/>
    </location>
</feature>
<feature type="non-terminal residue" evidence="2">
    <location>
        <position position="1"/>
    </location>
</feature>